<gene>
    <name evidence="1" type="primary">yosR</name>
</gene>
<dbReference type="EMBL" id="AB615353">
    <property type="protein sequence ID" value="BAJ77042.1"/>
    <property type="molecule type" value="Genomic_DNA"/>
</dbReference>
<dbReference type="CDD" id="cd02947">
    <property type="entry name" value="TRX_family"/>
    <property type="match status" value="1"/>
</dbReference>
<organism evidence="1">
    <name type="scientific">Bacillus subtilis subsp. natto</name>
    <dbReference type="NCBI Taxonomy" id="86029"/>
    <lineage>
        <taxon>Bacteria</taxon>
        <taxon>Bacillati</taxon>
        <taxon>Bacillota</taxon>
        <taxon>Bacilli</taxon>
        <taxon>Bacillales</taxon>
        <taxon>Bacillaceae</taxon>
        <taxon>Bacillus</taxon>
    </lineage>
</organism>
<proteinExistence type="predicted"/>
<keyword evidence="1" id="KW-0614">Plasmid</keyword>
<dbReference type="RefSeq" id="WP_013603321.1">
    <property type="nucleotide sequence ID" value="NC_015149.1"/>
</dbReference>
<protein>
    <submittedName>
        <fullName evidence="1">Thioredoxin</fullName>
    </submittedName>
</protein>
<accession>E9RJE7</accession>
<reference evidence="1" key="1">
    <citation type="journal article" date="1997" name="Proc. Natl. Acad. Sci. U.S.A.">
        <title>Experimental surgery to create subgenomes of Bacillus subtilis 168.</title>
        <authorList>
            <person name="Itaya M."/>
            <person name="Tanaka T."/>
        </authorList>
    </citation>
    <scope>NUCLEOTIDE SEQUENCE</scope>
    <source>
        <strain evidence="1">IAM 11631</strain>
        <plasmid evidence="1">pLS32</plasmid>
    </source>
</reference>
<dbReference type="AlphaFoldDB" id="E9RJE7"/>
<dbReference type="SUPFAM" id="SSF52833">
    <property type="entry name" value="Thioredoxin-like"/>
    <property type="match status" value="1"/>
</dbReference>
<evidence type="ECO:0000313" key="1">
    <source>
        <dbReference type="EMBL" id="BAJ77042.1"/>
    </source>
</evidence>
<geneLocation type="plasmid" evidence="1">
    <name>pLS32</name>
</geneLocation>
<name>E9RJE7_BACNA</name>
<reference evidence="1" key="2">
    <citation type="submission" date="2011-02" db="EMBL/GenBank/DDBJ databases">
        <title>Genetic factors for stable replication of pLS32 in Bacillus subtilis.</title>
        <authorList>
            <person name="Itaya M."/>
        </authorList>
    </citation>
    <scope>NUCLEOTIDE SEQUENCE</scope>
    <source>
        <strain evidence="1">IAM 11631</strain>
        <plasmid evidence="1">pLS32</plasmid>
    </source>
</reference>
<dbReference type="InterPro" id="IPR036249">
    <property type="entry name" value="Thioredoxin-like_sf"/>
</dbReference>
<dbReference type="Gene3D" id="3.40.30.10">
    <property type="entry name" value="Glutaredoxin"/>
    <property type="match status" value="1"/>
</dbReference>
<sequence>MKVIKFKQNACRPCQMLENFHTFELGVEPDITYNLSNGDDESINAAMKFGIMAAPVLVLVDDDENEIERIVGFDGKQDLIRDMFLKAGRIEG</sequence>